<comment type="caution">
    <text evidence="2">The sequence shown here is derived from an EMBL/GenBank/DDBJ whole genome shotgun (WGS) entry which is preliminary data.</text>
</comment>
<protein>
    <submittedName>
        <fullName evidence="2">DUF3999 domain-containing protein</fullName>
    </submittedName>
</protein>
<dbReference type="Pfam" id="PF13163">
    <property type="entry name" value="DUF3999"/>
    <property type="match status" value="1"/>
</dbReference>
<evidence type="ECO:0000313" key="3">
    <source>
        <dbReference type="Proteomes" id="UP000267049"/>
    </source>
</evidence>
<reference evidence="2 3" key="1">
    <citation type="submission" date="2018-11" db="EMBL/GenBank/DDBJ databases">
        <title>Lysobacter cryohumiis sp. nov., isolated from soil in the Tianshan Mountains, Xinjiang, China.</title>
        <authorList>
            <person name="Luo Y."/>
            <person name="Sheng H."/>
        </authorList>
    </citation>
    <scope>NUCLEOTIDE SEQUENCE [LARGE SCALE GENOMIC DNA]</scope>
    <source>
        <strain evidence="2 3">ZS60</strain>
    </source>
</reference>
<dbReference type="OrthoDB" id="5405606at2"/>
<keyword evidence="1" id="KW-1133">Transmembrane helix</keyword>
<name>A0A3M8SYM6_9GAMM</name>
<evidence type="ECO:0000256" key="1">
    <source>
        <dbReference type="SAM" id="Phobius"/>
    </source>
</evidence>
<dbReference type="InterPro" id="IPR025060">
    <property type="entry name" value="DUF3999"/>
</dbReference>
<sequence length="470" mass="51376">MKRQRHFRFADALTRLSICLVAAALPLVALAGAREDYAWQWPIQLQDGEGSAYRLPLDVEVYRQLRDPLLRDFDVIDRDGRPVPAALFAAPAQTGSELRVALPLFALPAATATAPMQGWELVSRADADGRLRSVEARVSGPQSVSLPRNVLVLDASQLKAPVTALELQWPAGGEVNLGYRLDASDDLDHWRQVAMHGRLVDLKQGGRALRNNRLSIDEDGLRSRYLRLIPERNDATLAVSAVLAVHGATTADAPLQWLALRGTRGSDAGWTRLEYDSGGPFPLTVADVELPDTYAIEWTLESRATPTAPWRMRFAHWMTFRDRQAGAGAASAPQVLGGLSRDRHWRLSTRAAVPGDPTLRLGYAPEAATFLAQGKPPYALVAGSARARRADSPMPRLIDAMRERHGATWRPSPATLGERQPLAGDAALVPLPPKRDWTTWSLWAVLVLGAVVVGGFALSLVRTPTDGRKR</sequence>
<keyword evidence="3" id="KW-1185">Reference proteome</keyword>
<gene>
    <name evidence="2" type="ORF">EER27_00365</name>
</gene>
<accession>A0A3M8SYM6</accession>
<keyword evidence="1" id="KW-0812">Transmembrane</keyword>
<evidence type="ECO:0000313" key="2">
    <source>
        <dbReference type="EMBL" id="RNF85933.1"/>
    </source>
</evidence>
<dbReference type="RefSeq" id="WP_123086055.1">
    <property type="nucleotide sequence ID" value="NZ_RIBS01000001.1"/>
</dbReference>
<feature type="transmembrane region" description="Helical" evidence="1">
    <location>
        <begin position="440"/>
        <end position="461"/>
    </location>
</feature>
<dbReference type="AlphaFoldDB" id="A0A3M8SYM6"/>
<organism evidence="2 3">
    <name type="scientific">Montanilutibacter psychrotolerans</name>
    <dbReference type="NCBI Taxonomy" id="1327343"/>
    <lineage>
        <taxon>Bacteria</taxon>
        <taxon>Pseudomonadati</taxon>
        <taxon>Pseudomonadota</taxon>
        <taxon>Gammaproteobacteria</taxon>
        <taxon>Lysobacterales</taxon>
        <taxon>Lysobacteraceae</taxon>
        <taxon>Montanilutibacter</taxon>
    </lineage>
</organism>
<dbReference type="Proteomes" id="UP000267049">
    <property type="component" value="Unassembled WGS sequence"/>
</dbReference>
<keyword evidence="1" id="KW-0472">Membrane</keyword>
<proteinExistence type="predicted"/>
<dbReference type="EMBL" id="RIBS01000001">
    <property type="protein sequence ID" value="RNF85933.1"/>
    <property type="molecule type" value="Genomic_DNA"/>
</dbReference>